<sequence>MRFKSEDQIDLEEGLKALEAIKAGKEVPVPIEEALKRIGYKPRKKKARAKKK</sequence>
<proteinExistence type="predicted"/>
<protein>
    <submittedName>
        <fullName evidence="1">Uncharacterized protein</fullName>
    </submittedName>
</protein>
<gene>
    <name evidence="1" type="ORF">HYZ11_15545</name>
</gene>
<evidence type="ECO:0000313" key="1">
    <source>
        <dbReference type="EMBL" id="MBI3129020.1"/>
    </source>
</evidence>
<comment type="caution">
    <text evidence="1">The sequence shown here is derived from an EMBL/GenBank/DDBJ whole genome shotgun (WGS) entry which is preliminary data.</text>
</comment>
<accession>A0A932I334</accession>
<dbReference type="Proteomes" id="UP000782312">
    <property type="component" value="Unassembled WGS sequence"/>
</dbReference>
<evidence type="ECO:0000313" key="2">
    <source>
        <dbReference type="Proteomes" id="UP000782312"/>
    </source>
</evidence>
<organism evidence="1 2">
    <name type="scientific">Tectimicrobiota bacterium</name>
    <dbReference type="NCBI Taxonomy" id="2528274"/>
    <lineage>
        <taxon>Bacteria</taxon>
        <taxon>Pseudomonadati</taxon>
        <taxon>Nitrospinota/Tectimicrobiota group</taxon>
        <taxon>Candidatus Tectimicrobiota</taxon>
    </lineage>
</organism>
<name>A0A932I334_UNCTE</name>
<dbReference type="AlphaFoldDB" id="A0A932I334"/>
<reference evidence="1" key="1">
    <citation type="submission" date="2020-07" db="EMBL/GenBank/DDBJ databases">
        <title>Huge and variable diversity of episymbiotic CPR bacteria and DPANN archaea in groundwater ecosystems.</title>
        <authorList>
            <person name="He C.Y."/>
            <person name="Keren R."/>
            <person name="Whittaker M."/>
            <person name="Farag I.F."/>
            <person name="Doudna J."/>
            <person name="Cate J.H.D."/>
            <person name="Banfield J.F."/>
        </authorList>
    </citation>
    <scope>NUCLEOTIDE SEQUENCE</scope>
    <source>
        <strain evidence="1">NC_groundwater_763_Ag_S-0.2um_68_21</strain>
    </source>
</reference>
<dbReference type="EMBL" id="JACPUR010000037">
    <property type="protein sequence ID" value="MBI3129020.1"/>
    <property type="molecule type" value="Genomic_DNA"/>
</dbReference>